<dbReference type="EMBL" id="JASXSV010000032">
    <property type="protein sequence ID" value="MDP0590145.1"/>
    <property type="molecule type" value="Genomic_DNA"/>
</dbReference>
<evidence type="ECO:0000313" key="2">
    <source>
        <dbReference type="EMBL" id="MDP0590145.1"/>
    </source>
</evidence>
<dbReference type="Proteomes" id="UP001178148">
    <property type="component" value="Unassembled WGS sequence"/>
</dbReference>
<reference evidence="2 3" key="1">
    <citation type="journal article" date="2023" name="bioRxiv">
        <title>An intranuclear bacterial parasite of deep-sea mussels expresses apoptosis inhibitors acquired from its host.</title>
        <authorList>
            <person name="Gonzalez Porras M.A."/>
            <person name="Assie A."/>
            <person name="Tietjen M."/>
            <person name="Violette M."/>
            <person name="Kleiner M."/>
            <person name="Gruber-Vodicka H."/>
            <person name="Dubilier N."/>
            <person name="Leisch N."/>
        </authorList>
    </citation>
    <scope>NUCLEOTIDE SEQUENCE [LARGE SCALE GENOMIC DNA]</scope>
    <source>
        <strain evidence="2">IAP13</strain>
    </source>
</reference>
<dbReference type="InterPro" id="IPR015032">
    <property type="entry name" value="ThsB__TIR-like_domain"/>
</dbReference>
<dbReference type="AlphaFoldDB" id="A0AA90STZ5"/>
<protein>
    <submittedName>
        <fullName evidence="2">TIR domain-containing protein</fullName>
    </submittedName>
</protein>
<name>A0AA90STZ5_9GAMM</name>
<evidence type="ECO:0000259" key="1">
    <source>
        <dbReference type="Pfam" id="PF08937"/>
    </source>
</evidence>
<evidence type="ECO:0000313" key="3">
    <source>
        <dbReference type="Proteomes" id="UP001178148"/>
    </source>
</evidence>
<accession>A0AA90STZ5</accession>
<dbReference type="SUPFAM" id="SSF52206">
    <property type="entry name" value="Hypothetical protein MTH538"/>
    <property type="match status" value="1"/>
</dbReference>
<dbReference type="InterPro" id="IPR036490">
    <property type="entry name" value="ThsB_TIR-like_sf"/>
</dbReference>
<feature type="domain" description="Thoeris protein ThsB TIR-like" evidence="1">
    <location>
        <begin position="6"/>
        <end position="101"/>
    </location>
</feature>
<organism evidence="2 3">
    <name type="scientific">Candidatus Endonucleibacter bathymodioli</name>
    <dbReference type="NCBI Taxonomy" id="539814"/>
    <lineage>
        <taxon>Bacteria</taxon>
        <taxon>Pseudomonadati</taxon>
        <taxon>Pseudomonadota</taxon>
        <taxon>Gammaproteobacteria</taxon>
        <taxon>Oceanospirillales</taxon>
        <taxon>Endozoicomonadaceae</taxon>
        <taxon>Candidatus Endonucleibacter</taxon>
    </lineage>
</organism>
<proteinExistence type="predicted"/>
<keyword evidence="3" id="KW-1185">Reference proteome</keyword>
<gene>
    <name evidence="2" type="ORF">QS748_13545</name>
</gene>
<comment type="caution">
    <text evidence="2">The sequence shown here is derived from an EMBL/GenBank/DDBJ whole genome shotgun (WGS) entry which is preliminary data.</text>
</comment>
<sequence>MARRAFFSFQFSEDNWRANVVRNSWVTQDRKDAGFFDSAEWEEVKKKTDTAIKKWIDGQMSGCSVTVVLIGSKTCKSKWVKYEIEKSIELGKGLLEIDISKIKNKDGDISTKGDWMLSSSYKDYKWNDDNGYKNMGNWIEKAAKDADK</sequence>
<dbReference type="Pfam" id="PF08937">
    <property type="entry name" value="ThsB_TIR"/>
    <property type="match status" value="1"/>
</dbReference>
<dbReference type="Gene3D" id="3.40.50.11200">
    <property type="match status" value="1"/>
</dbReference>